<evidence type="ECO:0000313" key="2">
    <source>
        <dbReference type="EMBL" id="SUE32852.1"/>
    </source>
</evidence>
<dbReference type="NCBIfam" id="TIGR00115">
    <property type="entry name" value="tig"/>
    <property type="match status" value="1"/>
</dbReference>
<dbReference type="EC" id="5.2.1.8" evidence="2"/>
<dbReference type="InterPro" id="IPR008881">
    <property type="entry name" value="Trigger_fac_ribosome-bd_bac"/>
</dbReference>
<sequence>MNVVRENLENQTALLRIAVGEADYKEQVDKQLKDYKRKANVPGFRPGMVPMGIINKMYRKSVVADSAYRKATDAAFDYIKENGIETVGDLMPSEKQGELDFDNGTDFEFVFEIGLAPEVELALTKKNSLTKYVIEPNDDMRKGFRSNYMRRFGKLADVDVVADDEALTGTLTQGETTVEDAYVGLISMDEEARKPFIGKKVGDTIEVDVNEIYKTPSQRASILGVKEAELEGMDPKYTFTITQIRKFAEPEMNEEFFKLAFPAGDVTTPEQFDAKIDEQVRGELAKETEFKFTADMRKYLLEKTNLSLPEEFLKNWLYRVNEGKFSMEEIEKEFPQFLDMLRWDLIRRKVMKANNLEITQDDVKAEAKEVAMMQFQYYGMHTVADDMLENFVNSILGNKEEVRKIYDKVGERKVIDAVAAQIKVNEKTVSPEEFQKLA</sequence>
<dbReference type="Pfam" id="PF05697">
    <property type="entry name" value="Trigger_N"/>
    <property type="match status" value="1"/>
</dbReference>
<dbReference type="GO" id="GO:0051083">
    <property type="term" value="P:'de novo' cotranslational protein folding"/>
    <property type="evidence" value="ECO:0007669"/>
    <property type="project" value="TreeGrafter"/>
</dbReference>
<organism evidence="2 3">
    <name type="scientific">Rikenella microfusus</name>
    <dbReference type="NCBI Taxonomy" id="28139"/>
    <lineage>
        <taxon>Bacteria</taxon>
        <taxon>Pseudomonadati</taxon>
        <taxon>Bacteroidota</taxon>
        <taxon>Bacteroidia</taxon>
        <taxon>Bacteroidales</taxon>
        <taxon>Rikenellaceae</taxon>
        <taxon>Rikenella</taxon>
    </lineage>
</organism>
<dbReference type="STRING" id="880526.GCA_000427365_01405"/>
<dbReference type="InterPro" id="IPR005215">
    <property type="entry name" value="Trig_fac"/>
</dbReference>
<dbReference type="InterPro" id="IPR027304">
    <property type="entry name" value="Trigger_fact/SurA_dom_sf"/>
</dbReference>
<dbReference type="GO" id="GO:0015031">
    <property type="term" value="P:protein transport"/>
    <property type="evidence" value="ECO:0007669"/>
    <property type="project" value="InterPro"/>
</dbReference>
<dbReference type="SUPFAM" id="SSF102735">
    <property type="entry name" value="Trigger factor ribosome-binding domain"/>
    <property type="match status" value="1"/>
</dbReference>
<accession>A0A379MQE7</accession>
<proteinExistence type="predicted"/>
<dbReference type="OrthoDB" id="9767721at2"/>
<name>A0A379MQE7_9BACT</name>
<keyword evidence="3" id="KW-1185">Reference proteome</keyword>
<dbReference type="PANTHER" id="PTHR30560:SF3">
    <property type="entry name" value="TRIGGER FACTOR-LIKE PROTEIN TIG, CHLOROPLASTIC"/>
    <property type="match status" value="1"/>
</dbReference>
<dbReference type="Gene3D" id="3.30.70.1050">
    <property type="entry name" value="Trigger factor ribosome-binding domain"/>
    <property type="match status" value="1"/>
</dbReference>
<dbReference type="PANTHER" id="PTHR30560">
    <property type="entry name" value="TRIGGER FACTOR CHAPERONE AND PEPTIDYL-PROLYL CIS/TRANS ISOMERASE"/>
    <property type="match status" value="1"/>
</dbReference>
<dbReference type="GO" id="GO:0044183">
    <property type="term" value="F:protein folding chaperone"/>
    <property type="evidence" value="ECO:0007669"/>
    <property type="project" value="TreeGrafter"/>
</dbReference>
<evidence type="ECO:0000259" key="1">
    <source>
        <dbReference type="Pfam" id="PF05697"/>
    </source>
</evidence>
<reference evidence="2 3" key="1">
    <citation type="submission" date="2018-06" db="EMBL/GenBank/DDBJ databases">
        <authorList>
            <consortium name="Pathogen Informatics"/>
            <person name="Doyle S."/>
        </authorList>
    </citation>
    <scope>NUCLEOTIDE SEQUENCE [LARGE SCALE GENOMIC DNA]</scope>
    <source>
        <strain evidence="2 3">NCTC11190</strain>
    </source>
</reference>
<keyword evidence="2" id="KW-0413">Isomerase</keyword>
<dbReference type="EMBL" id="UGVL01000001">
    <property type="protein sequence ID" value="SUE32852.1"/>
    <property type="molecule type" value="Genomic_DNA"/>
</dbReference>
<dbReference type="SUPFAM" id="SSF109998">
    <property type="entry name" value="Triger factor/SurA peptide-binding domain-like"/>
    <property type="match status" value="1"/>
</dbReference>
<dbReference type="GO" id="GO:0043335">
    <property type="term" value="P:protein unfolding"/>
    <property type="evidence" value="ECO:0007669"/>
    <property type="project" value="TreeGrafter"/>
</dbReference>
<dbReference type="Proteomes" id="UP000255233">
    <property type="component" value="Unassembled WGS sequence"/>
</dbReference>
<evidence type="ECO:0000313" key="3">
    <source>
        <dbReference type="Proteomes" id="UP000255233"/>
    </source>
</evidence>
<dbReference type="Gene3D" id="1.10.3120.10">
    <property type="entry name" value="Trigger factor, C-terminal domain"/>
    <property type="match status" value="1"/>
</dbReference>
<dbReference type="GO" id="GO:0043022">
    <property type="term" value="F:ribosome binding"/>
    <property type="evidence" value="ECO:0007669"/>
    <property type="project" value="TreeGrafter"/>
</dbReference>
<gene>
    <name evidence="2" type="primary">tig</name>
    <name evidence="2" type="ORF">NCTC11190_00033</name>
</gene>
<dbReference type="RefSeq" id="WP_027291088.1">
    <property type="nucleotide sequence ID" value="NZ_UGVL01000001.1"/>
</dbReference>
<dbReference type="GO" id="GO:0003755">
    <property type="term" value="F:peptidyl-prolyl cis-trans isomerase activity"/>
    <property type="evidence" value="ECO:0007669"/>
    <property type="project" value="UniProtKB-EC"/>
</dbReference>
<dbReference type="InterPro" id="IPR036611">
    <property type="entry name" value="Trigger_fac_ribosome-bd_sf"/>
</dbReference>
<dbReference type="InterPro" id="IPR037041">
    <property type="entry name" value="Trigger_fac_C_sf"/>
</dbReference>
<feature type="domain" description="Trigger factor ribosome-binding bacterial" evidence="1">
    <location>
        <begin position="1"/>
        <end position="140"/>
    </location>
</feature>
<dbReference type="PIRSF" id="PIRSF003095">
    <property type="entry name" value="Trigger_factor"/>
    <property type="match status" value="1"/>
</dbReference>
<dbReference type="AlphaFoldDB" id="A0A379MQE7"/>
<protein>
    <submittedName>
        <fullName evidence="2">Trigger factor</fullName>
        <ecNumber evidence="2">5.2.1.8</ecNumber>
    </submittedName>
</protein>